<name>A0AAD7NDF0_9AGAR</name>
<accession>A0AAD7NDF0</accession>
<evidence type="ECO:0000313" key="3">
    <source>
        <dbReference type="Proteomes" id="UP001215598"/>
    </source>
</evidence>
<organism evidence="2 3">
    <name type="scientific">Mycena metata</name>
    <dbReference type="NCBI Taxonomy" id="1033252"/>
    <lineage>
        <taxon>Eukaryota</taxon>
        <taxon>Fungi</taxon>
        <taxon>Dikarya</taxon>
        <taxon>Basidiomycota</taxon>
        <taxon>Agaricomycotina</taxon>
        <taxon>Agaricomycetes</taxon>
        <taxon>Agaricomycetidae</taxon>
        <taxon>Agaricales</taxon>
        <taxon>Marasmiineae</taxon>
        <taxon>Mycenaceae</taxon>
        <taxon>Mycena</taxon>
    </lineage>
</organism>
<reference evidence="2" key="1">
    <citation type="submission" date="2023-03" db="EMBL/GenBank/DDBJ databases">
        <title>Massive genome expansion in bonnet fungi (Mycena s.s.) driven by repeated elements and novel gene families across ecological guilds.</title>
        <authorList>
            <consortium name="Lawrence Berkeley National Laboratory"/>
            <person name="Harder C.B."/>
            <person name="Miyauchi S."/>
            <person name="Viragh M."/>
            <person name="Kuo A."/>
            <person name="Thoen E."/>
            <person name="Andreopoulos B."/>
            <person name="Lu D."/>
            <person name="Skrede I."/>
            <person name="Drula E."/>
            <person name="Henrissat B."/>
            <person name="Morin E."/>
            <person name="Kohler A."/>
            <person name="Barry K."/>
            <person name="LaButti K."/>
            <person name="Morin E."/>
            <person name="Salamov A."/>
            <person name="Lipzen A."/>
            <person name="Mereny Z."/>
            <person name="Hegedus B."/>
            <person name="Baldrian P."/>
            <person name="Stursova M."/>
            <person name="Weitz H."/>
            <person name="Taylor A."/>
            <person name="Grigoriev I.V."/>
            <person name="Nagy L.G."/>
            <person name="Martin F."/>
            <person name="Kauserud H."/>
        </authorList>
    </citation>
    <scope>NUCLEOTIDE SEQUENCE</scope>
    <source>
        <strain evidence="2">CBHHK182m</strain>
    </source>
</reference>
<keyword evidence="3" id="KW-1185">Reference proteome</keyword>
<feature type="region of interest" description="Disordered" evidence="1">
    <location>
        <begin position="350"/>
        <end position="372"/>
    </location>
</feature>
<evidence type="ECO:0000313" key="2">
    <source>
        <dbReference type="EMBL" id="KAJ7756249.1"/>
    </source>
</evidence>
<sequence length="372" mass="41791">MNAFWRLARVNSTRSRHYSSRAEPTSLFVDRNPVNRLVEEELAPPRRFPRISTLQARRLQSTDFLETFPHAFHMFYRKPETPDPQRSLTLKHRGGALAWTDAMPPTPCKGFLYFHNPAHYTVPLAASLRFRLTPDFSLGSRISPQAAFAAGSDLQVPGADGIPWSMPVWTLVKYPVFNHLCNVLRNEGARLPAHPWEGTRQMDELSVFLYARGQPFLVDFSLPSLRVWLAQPEKPPLAARIEPGFVDTKTKKYRMPYTGLGIMALELLKDGRFGIQLLKILSLAQQYVNESIPRPVEGMIRPLAYAPMLFKEAAKPGNSRFDGRKDTLAVALEKLQHVSDMPWYATSFEGNKSSDASATNPNPEGGATTADG</sequence>
<proteinExistence type="predicted"/>
<dbReference type="AlphaFoldDB" id="A0AAD7NDF0"/>
<protein>
    <submittedName>
        <fullName evidence="2">Uncharacterized protein</fullName>
    </submittedName>
</protein>
<comment type="caution">
    <text evidence="2">The sequence shown here is derived from an EMBL/GenBank/DDBJ whole genome shotgun (WGS) entry which is preliminary data.</text>
</comment>
<dbReference type="Proteomes" id="UP001215598">
    <property type="component" value="Unassembled WGS sequence"/>
</dbReference>
<dbReference type="EMBL" id="JARKIB010000047">
    <property type="protein sequence ID" value="KAJ7756249.1"/>
    <property type="molecule type" value="Genomic_DNA"/>
</dbReference>
<gene>
    <name evidence="2" type="ORF">B0H16DRAFT_1539174</name>
</gene>
<feature type="compositionally biased region" description="Polar residues" evidence="1">
    <location>
        <begin position="350"/>
        <end position="362"/>
    </location>
</feature>
<evidence type="ECO:0000256" key="1">
    <source>
        <dbReference type="SAM" id="MobiDB-lite"/>
    </source>
</evidence>